<keyword evidence="2" id="KW-0812">Transmembrane</keyword>
<dbReference type="Proteomes" id="UP000076078">
    <property type="component" value="Unassembled WGS sequence"/>
</dbReference>
<dbReference type="OrthoDB" id="21174at2759"/>
<evidence type="ECO:0000313" key="4">
    <source>
        <dbReference type="Proteomes" id="UP000076078"/>
    </source>
</evidence>
<comment type="caution">
    <text evidence="3">The sequence shown here is derived from an EMBL/GenBank/DDBJ whole genome shotgun (WGS) entry which is preliminary data.</text>
</comment>
<evidence type="ECO:0008006" key="5">
    <source>
        <dbReference type="Google" id="ProtNLM"/>
    </source>
</evidence>
<evidence type="ECO:0000313" key="3">
    <source>
        <dbReference type="EMBL" id="KYR02966.1"/>
    </source>
</evidence>
<name>A0A152A9R8_TIELA</name>
<evidence type="ECO:0000256" key="1">
    <source>
        <dbReference type="SAM" id="MobiDB-lite"/>
    </source>
</evidence>
<accession>A0A152A9R8</accession>
<feature type="transmembrane region" description="Helical" evidence="2">
    <location>
        <begin position="128"/>
        <end position="156"/>
    </location>
</feature>
<dbReference type="InParanoid" id="A0A152A9R8"/>
<reference evidence="3 4" key="1">
    <citation type="submission" date="2015-12" db="EMBL/GenBank/DDBJ databases">
        <title>Dictyostelia acquired genes for synthesis and detection of signals that induce cell-type specialization by lateral gene transfer from prokaryotes.</title>
        <authorList>
            <person name="Gloeckner G."/>
            <person name="Schaap P."/>
        </authorList>
    </citation>
    <scope>NUCLEOTIDE SEQUENCE [LARGE SCALE GENOMIC DNA]</scope>
    <source>
        <strain evidence="3 4">TK</strain>
    </source>
</reference>
<keyword evidence="2" id="KW-0472">Membrane</keyword>
<dbReference type="PANTHER" id="PTHR34078:SF3">
    <property type="entry name" value="TRANSMEMBRANE PROTEIN"/>
    <property type="match status" value="1"/>
</dbReference>
<evidence type="ECO:0000256" key="2">
    <source>
        <dbReference type="SAM" id="Phobius"/>
    </source>
</evidence>
<feature type="transmembrane region" description="Helical" evidence="2">
    <location>
        <begin position="92"/>
        <end position="116"/>
    </location>
</feature>
<dbReference type="EMBL" id="LODT01000001">
    <property type="protein sequence ID" value="KYR02966.1"/>
    <property type="molecule type" value="Genomic_DNA"/>
</dbReference>
<feature type="region of interest" description="Disordered" evidence="1">
    <location>
        <begin position="1"/>
        <end position="31"/>
    </location>
</feature>
<dbReference type="OMA" id="RCESHNQ"/>
<sequence>MGLQTDQQPLLQQQQPQPVQPVQQQQPQQQEQQFVGYPPQYAYAVPYPQTNYTGSYNAPPPPGFYQGNTFQPNPVVITTSHSSHCRDSSADITGALIIFIGGFFLSCIWLAAFMYLKSTHSTARFLSIASITLFFISLIVAIIVISVMLSAPTYYYSYSSESSSYY</sequence>
<gene>
    <name evidence="3" type="ORF">DLAC_00449</name>
</gene>
<keyword evidence="4" id="KW-1185">Reference proteome</keyword>
<organism evidence="3 4">
    <name type="scientific">Tieghemostelium lacteum</name>
    <name type="common">Slime mold</name>
    <name type="synonym">Dictyostelium lacteum</name>
    <dbReference type="NCBI Taxonomy" id="361077"/>
    <lineage>
        <taxon>Eukaryota</taxon>
        <taxon>Amoebozoa</taxon>
        <taxon>Evosea</taxon>
        <taxon>Eumycetozoa</taxon>
        <taxon>Dictyostelia</taxon>
        <taxon>Dictyosteliales</taxon>
        <taxon>Raperosteliaceae</taxon>
        <taxon>Tieghemostelium</taxon>
    </lineage>
</organism>
<dbReference type="PANTHER" id="PTHR34078">
    <property type="entry name" value="EXPRESSED PROTEIN"/>
    <property type="match status" value="1"/>
</dbReference>
<keyword evidence="2" id="KW-1133">Transmembrane helix</keyword>
<protein>
    <recommendedName>
        <fullName evidence="5">Transmembrane protein</fullName>
    </recommendedName>
</protein>
<dbReference type="AlphaFoldDB" id="A0A152A9R8"/>
<proteinExistence type="predicted"/>